<keyword evidence="5" id="KW-0408">Iron</keyword>
<keyword evidence="6" id="KW-0411">Iron-sulfur</keyword>
<dbReference type="PANTHER" id="PTHR43545:SF4">
    <property type="entry name" value="IRON-SULFUR PROTEIN"/>
    <property type="match status" value="1"/>
</dbReference>
<accession>A0ABQ5JVC0</accession>
<dbReference type="CDD" id="cd10559">
    <property type="entry name" value="W-FDH"/>
    <property type="match status" value="1"/>
</dbReference>
<evidence type="ECO:0000256" key="5">
    <source>
        <dbReference type="ARBA" id="ARBA00023004"/>
    </source>
</evidence>
<dbReference type="InterPro" id="IPR014603">
    <property type="entry name" value="Formate_DH_Fe-S_su"/>
</dbReference>
<gene>
    <name evidence="8" type="ORF">ADUPG1_011374</name>
</gene>
<dbReference type="PROSITE" id="PS51379">
    <property type="entry name" value="4FE4S_FER_2"/>
    <property type="match status" value="1"/>
</dbReference>
<dbReference type="Proteomes" id="UP001057375">
    <property type="component" value="Unassembled WGS sequence"/>
</dbReference>
<dbReference type="InterPro" id="IPR017896">
    <property type="entry name" value="4Fe4S_Fe-S-bd"/>
</dbReference>
<comment type="subcellular location">
    <subcellularLocation>
        <location evidence="1">Cell envelope</location>
    </subcellularLocation>
</comment>
<dbReference type="PANTHER" id="PTHR43545">
    <property type="entry name" value="FORMATE DEHYDROGENASE, NITRATE-INDUCIBLE, IRON-SULFUR SUBUNIT"/>
    <property type="match status" value="1"/>
</dbReference>
<dbReference type="InterPro" id="IPR051555">
    <property type="entry name" value="FDH_Electron_Transfer_Unit"/>
</dbReference>
<evidence type="ECO:0000256" key="4">
    <source>
        <dbReference type="ARBA" id="ARBA00022737"/>
    </source>
</evidence>
<keyword evidence="4" id="KW-0677">Repeat</keyword>
<reference evidence="8" key="1">
    <citation type="submission" date="2022-03" db="EMBL/GenBank/DDBJ databases">
        <title>Draft genome sequence of Aduncisulcus paluster, a free-living microaerophilic Fornicata.</title>
        <authorList>
            <person name="Yuyama I."/>
            <person name="Kume K."/>
            <person name="Tamura T."/>
            <person name="Inagaki Y."/>
            <person name="Hashimoto T."/>
        </authorList>
    </citation>
    <scope>NUCLEOTIDE SEQUENCE</scope>
    <source>
        <strain evidence="8">NY0171</strain>
    </source>
</reference>
<evidence type="ECO:0000259" key="7">
    <source>
        <dbReference type="PROSITE" id="PS51379"/>
    </source>
</evidence>
<evidence type="ECO:0000313" key="8">
    <source>
        <dbReference type="EMBL" id="GKT18767.1"/>
    </source>
</evidence>
<comment type="caution">
    <text evidence="8">The sequence shown here is derived from an EMBL/GenBank/DDBJ whole genome shotgun (WGS) entry which is preliminary data.</text>
</comment>
<keyword evidence="2" id="KW-0004">4Fe-4S</keyword>
<dbReference type="EMBL" id="BQXS01011980">
    <property type="protein sequence ID" value="GKT18767.1"/>
    <property type="molecule type" value="Genomic_DNA"/>
</dbReference>
<dbReference type="Pfam" id="PF13247">
    <property type="entry name" value="Fer4_11"/>
    <property type="match status" value="1"/>
</dbReference>
<dbReference type="SUPFAM" id="SSF54862">
    <property type="entry name" value="4Fe-4S ferredoxins"/>
    <property type="match status" value="1"/>
</dbReference>
<sequence length="244" mass="27381">MPKALFVDTSRCTACRGCQVACKEWHGLPAVETKQRGSHQNPPDLNPFNYKLVRFSEHRINGKVEWYFFPDQCRHCDVPPCKDIGDMYVNGAVVKDENTGAVIFTDQTKRLSAEECQEITEACPYNIPRRNTGTGLLAKCDMCIDRQQAGLVPMCVKTCPTGTMNFGEHDEMVALAEKALERVKKDYPNAEIIDADEVNVIYLVQDKPELYYEYVTADASGVGKGVTRKEFLANLAKPAKRMFG</sequence>
<feature type="domain" description="4Fe-4S ferredoxin-type" evidence="7">
    <location>
        <begin position="3"/>
        <end position="33"/>
    </location>
</feature>
<organism evidence="8 9">
    <name type="scientific">Aduncisulcus paluster</name>
    <dbReference type="NCBI Taxonomy" id="2918883"/>
    <lineage>
        <taxon>Eukaryota</taxon>
        <taxon>Metamonada</taxon>
        <taxon>Carpediemonas-like organisms</taxon>
        <taxon>Aduncisulcus</taxon>
    </lineage>
</organism>
<evidence type="ECO:0000256" key="2">
    <source>
        <dbReference type="ARBA" id="ARBA00022485"/>
    </source>
</evidence>
<keyword evidence="3" id="KW-0479">Metal-binding</keyword>
<protein>
    <submittedName>
        <fullName evidence="8">Formate dehydrogenase 2 subunit beta (Cytochrome c-553)</fullName>
    </submittedName>
</protein>
<evidence type="ECO:0000256" key="6">
    <source>
        <dbReference type="ARBA" id="ARBA00023014"/>
    </source>
</evidence>
<dbReference type="Gene3D" id="3.30.70.20">
    <property type="match status" value="2"/>
</dbReference>
<evidence type="ECO:0000256" key="1">
    <source>
        <dbReference type="ARBA" id="ARBA00004196"/>
    </source>
</evidence>
<name>A0ABQ5JVC0_9EUKA</name>
<evidence type="ECO:0000313" key="9">
    <source>
        <dbReference type="Proteomes" id="UP001057375"/>
    </source>
</evidence>
<evidence type="ECO:0000256" key="3">
    <source>
        <dbReference type="ARBA" id="ARBA00022723"/>
    </source>
</evidence>
<dbReference type="PIRSF" id="PIRSF036298">
    <property type="entry name" value="FDH_4Fe4S"/>
    <property type="match status" value="1"/>
</dbReference>
<proteinExistence type="predicted"/>
<keyword evidence="9" id="KW-1185">Reference proteome</keyword>